<dbReference type="AlphaFoldDB" id="A0A8T0ES41"/>
<keyword evidence="2" id="KW-1185">Reference proteome</keyword>
<dbReference type="Proteomes" id="UP000807504">
    <property type="component" value="Unassembled WGS sequence"/>
</dbReference>
<name>A0A8T0ES41_ARGBR</name>
<proteinExistence type="predicted"/>
<accession>A0A8T0ES41</accession>
<dbReference type="EMBL" id="JABXBU010002072">
    <property type="protein sequence ID" value="KAF8778762.1"/>
    <property type="molecule type" value="Genomic_DNA"/>
</dbReference>
<evidence type="ECO:0000313" key="2">
    <source>
        <dbReference type="Proteomes" id="UP000807504"/>
    </source>
</evidence>
<reference evidence="1" key="1">
    <citation type="journal article" date="2020" name="bioRxiv">
        <title>Chromosome-level reference genome of the European wasp spider Argiope bruennichi: a resource for studies on range expansion and evolutionary adaptation.</title>
        <authorList>
            <person name="Sheffer M.M."/>
            <person name="Hoppe A."/>
            <person name="Krehenwinkel H."/>
            <person name="Uhl G."/>
            <person name="Kuss A.W."/>
            <person name="Jensen L."/>
            <person name="Jensen C."/>
            <person name="Gillespie R.G."/>
            <person name="Hoff K.J."/>
            <person name="Prost S."/>
        </authorList>
    </citation>
    <scope>NUCLEOTIDE SEQUENCE</scope>
</reference>
<protein>
    <submittedName>
        <fullName evidence="1">Uncharacterized protein</fullName>
    </submittedName>
</protein>
<gene>
    <name evidence="1" type="ORF">HNY73_015456</name>
</gene>
<evidence type="ECO:0000313" key="1">
    <source>
        <dbReference type="EMBL" id="KAF8778762.1"/>
    </source>
</evidence>
<sequence>MSEDDEPSKRICLDEQEMQIEADDESDICNICFQKERAASCLKIQELNLLHTENKRAVYDSFKLHSPETEQDCITLTRESIDIKREMEHLKGELRKLSVFECSKPGVCKLSPIEKPNSPTPKENEFQIVPKRKAARKNNEIATPSSSIPTQNKFESLDKIKEIEPPVTESLLPPLPHLAERDVPIGQEISPPPPPMLPPGDRTLKNITQQIAAVQGTSAAKFTSYQEGDSPAPPGGCSITPNLVPNLVEIEQLNCQKTSLWVFHCALELTPAPAGTTLFYWRTRLTPAPTPLSLDYGTASTEISCSFHS</sequence>
<organism evidence="1 2">
    <name type="scientific">Argiope bruennichi</name>
    <name type="common">Wasp spider</name>
    <name type="synonym">Aranea bruennichi</name>
    <dbReference type="NCBI Taxonomy" id="94029"/>
    <lineage>
        <taxon>Eukaryota</taxon>
        <taxon>Metazoa</taxon>
        <taxon>Ecdysozoa</taxon>
        <taxon>Arthropoda</taxon>
        <taxon>Chelicerata</taxon>
        <taxon>Arachnida</taxon>
        <taxon>Araneae</taxon>
        <taxon>Araneomorphae</taxon>
        <taxon>Entelegynae</taxon>
        <taxon>Araneoidea</taxon>
        <taxon>Araneidae</taxon>
        <taxon>Argiope</taxon>
    </lineage>
</organism>
<comment type="caution">
    <text evidence="1">The sequence shown here is derived from an EMBL/GenBank/DDBJ whole genome shotgun (WGS) entry which is preliminary data.</text>
</comment>
<reference evidence="1" key="2">
    <citation type="submission" date="2020-06" db="EMBL/GenBank/DDBJ databases">
        <authorList>
            <person name="Sheffer M."/>
        </authorList>
    </citation>
    <scope>NUCLEOTIDE SEQUENCE</scope>
</reference>